<dbReference type="InterPro" id="IPR002146">
    <property type="entry name" value="ATP_synth_b/b'su_bac/chlpt"/>
</dbReference>
<dbReference type="KEGG" id="cis:CINS_0181"/>
<dbReference type="GO" id="GO:0016787">
    <property type="term" value="F:hydrolase activity"/>
    <property type="evidence" value="ECO:0007669"/>
    <property type="project" value="UniProtKB-KW"/>
</dbReference>
<evidence type="ECO:0000256" key="4">
    <source>
        <dbReference type="ARBA" id="ARBA00022781"/>
    </source>
</evidence>
<evidence type="ECO:0000313" key="14">
    <source>
        <dbReference type="EMBL" id="AJC87185.1"/>
    </source>
</evidence>
<evidence type="ECO:0000256" key="7">
    <source>
        <dbReference type="ARBA" id="ARBA00023136"/>
    </source>
</evidence>
<gene>
    <name evidence="12 14" type="primary">atpF</name>
    <name evidence="14" type="ORF">CINS_0181</name>
</gene>
<keyword evidence="3 12" id="KW-0812">Transmembrane</keyword>
<dbReference type="GO" id="GO:0045259">
    <property type="term" value="C:proton-transporting ATP synthase complex"/>
    <property type="evidence" value="ECO:0007669"/>
    <property type="project" value="UniProtKB-KW"/>
</dbReference>
<evidence type="ECO:0000256" key="9">
    <source>
        <dbReference type="ARBA" id="ARBA00025198"/>
    </source>
</evidence>
<dbReference type="GO" id="GO:0005886">
    <property type="term" value="C:plasma membrane"/>
    <property type="evidence" value="ECO:0007669"/>
    <property type="project" value="UniProtKB-SubCell"/>
</dbReference>
<evidence type="ECO:0000256" key="10">
    <source>
        <dbReference type="ARBA" id="ARBA00025614"/>
    </source>
</evidence>
<dbReference type="HAMAP" id="MF_01398">
    <property type="entry name" value="ATP_synth_b_bprime"/>
    <property type="match status" value="1"/>
</dbReference>
<evidence type="ECO:0000313" key="15">
    <source>
        <dbReference type="Proteomes" id="UP000031163"/>
    </source>
</evidence>
<keyword evidence="12" id="KW-1003">Cell membrane</keyword>
<proteinExistence type="inferred from homology"/>
<keyword evidence="14" id="KW-0378">Hydrolase</keyword>
<dbReference type="STRING" id="1031564.CINS_0181"/>
<evidence type="ECO:0000256" key="5">
    <source>
        <dbReference type="ARBA" id="ARBA00022989"/>
    </source>
</evidence>
<dbReference type="HOGENOM" id="CLU_129781_0_0_7"/>
<dbReference type="GO" id="GO:0046933">
    <property type="term" value="F:proton-transporting ATP synthase activity, rotational mechanism"/>
    <property type="evidence" value="ECO:0007669"/>
    <property type="project" value="UniProtKB-UniRule"/>
</dbReference>
<comment type="function">
    <text evidence="9 12">F(1)F(0) ATP synthase produces ATP from ADP in the presence of a proton or sodium gradient. F-type ATPases consist of two structural domains, F(1) containing the extramembraneous catalytic core and F(0) containing the membrane proton channel, linked together by a central stalk and a peripheral stalk. During catalysis, ATP synthesis in the catalytic domain of F(1) is coupled via a rotary mechanism of the central stalk subunits to proton translocation.</text>
</comment>
<dbReference type="RefSeq" id="WP_039649061.1">
    <property type="nucleotide sequence ID" value="NZ_CP007770.1"/>
</dbReference>
<protein>
    <recommendedName>
        <fullName evidence="12">ATP synthase subunit b</fullName>
    </recommendedName>
    <alternativeName>
        <fullName evidence="12">ATP synthase F(0) sector subunit b</fullName>
    </alternativeName>
    <alternativeName>
        <fullName evidence="12">ATPase subunit I</fullName>
    </alternativeName>
    <alternativeName>
        <fullName evidence="12">F-type ATPase subunit b</fullName>
        <shortName evidence="12">F-ATPase subunit b</shortName>
    </alternativeName>
</protein>
<sequence>MIRNILLITIIPFYVFAAGDGSGNYDILPRTVNFILFVAILYYFIATPIKKFYNDRINKISSKMNEIQEKLIASKNLKLEMMKKLDLAKQESINAVALAKKEAEILASKIENETKTELSVLEKSFQEHKKYEIRKMEKEVINSVLEEVFKDDNSYLKQEDIINIMMKKAS</sequence>
<evidence type="ECO:0000256" key="2">
    <source>
        <dbReference type="ARBA" id="ARBA00022547"/>
    </source>
</evidence>
<evidence type="ECO:0000256" key="13">
    <source>
        <dbReference type="RuleBase" id="RU003848"/>
    </source>
</evidence>
<dbReference type="GO" id="GO:0012505">
    <property type="term" value="C:endomembrane system"/>
    <property type="evidence" value="ECO:0007669"/>
    <property type="project" value="UniProtKB-SubCell"/>
</dbReference>
<comment type="similarity">
    <text evidence="12 13">Belongs to the ATPase B chain family.</text>
</comment>
<evidence type="ECO:0000256" key="8">
    <source>
        <dbReference type="ARBA" id="ARBA00023310"/>
    </source>
</evidence>
<keyword evidence="5 12" id="KW-1133">Transmembrane helix</keyword>
<evidence type="ECO:0000256" key="12">
    <source>
        <dbReference type="HAMAP-Rule" id="MF_01398"/>
    </source>
</evidence>
<evidence type="ECO:0000256" key="6">
    <source>
        <dbReference type="ARBA" id="ARBA00023065"/>
    </source>
</evidence>
<comment type="subunit">
    <text evidence="12">F-type ATPases have 2 components, F(1) - the catalytic core - and F(0) - the membrane proton channel. F(1) has five subunits: alpha(3), beta(3), gamma(1), delta(1), epsilon(1). F(0) has three main subunits: a(1), b(2) and c(10-14). The alpha and beta chains form an alternating ring which encloses part of the gamma chain. F(1) is attached to F(0) by a central stalk formed by the gamma and epsilon chains, while a peripheral stalk is formed by the delta and b chains.</text>
</comment>
<evidence type="ECO:0000256" key="1">
    <source>
        <dbReference type="ARBA" id="ARBA00022448"/>
    </source>
</evidence>
<keyword evidence="7 12" id="KW-0472">Membrane</keyword>
<dbReference type="Proteomes" id="UP000031163">
    <property type="component" value="Chromosome"/>
</dbReference>
<accession>A0A0A8H073</accession>
<dbReference type="NCBIfam" id="NF006292">
    <property type="entry name" value="PRK08475.1"/>
    <property type="match status" value="1"/>
</dbReference>
<feature type="transmembrane region" description="Helical" evidence="12">
    <location>
        <begin position="27"/>
        <end position="46"/>
    </location>
</feature>
<keyword evidence="2 12" id="KW-0138">CF(0)</keyword>
<dbReference type="EMBL" id="CP007770">
    <property type="protein sequence ID" value="AJC87185.1"/>
    <property type="molecule type" value="Genomic_DNA"/>
</dbReference>
<dbReference type="Pfam" id="PF00430">
    <property type="entry name" value="ATP-synt_B"/>
    <property type="match status" value="1"/>
</dbReference>
<evidence type="ECO:0000256" key="11">
    <source>
        <dbReference type="ARBA" id="ARBA00037847"/>
    </source>
</evidence>
<dbReference type="CDD" id="cd06503">
    <property type="entry name" value="ATP-synt_Fo_b"/>
    <property type="match status" value="1"/>
</dbReference>
<organism evidence="14 15">
    <name type="scientific">Campylobacter insulaenigrae NCTC 12927</name>
    <dbReference type="NCBI Taxonomy" id="1031564"/>
    <lineage>
        <taxon>Bacteria</taxon>
        <taxon>Pseudomonadati</taxon>
        <taxon>Campylobacterota</taxon>
        <taxon>Epsilonproteobacteria</taxon>
        <taxon>Campylobacterales</taxon>
        <taxon>Campylobacteraceae</taxon>
        <taxon>Campylobacter</taxon>
    </lineage>
</organism>
<keyword evidence="6 12" id="KW-0406">Ion transport</keyword>
<comment type="function">
    <text evidence="10">Component of the F(0) channel, it forms part of the peripheral stalk, linking F(1) to F(0). The b'-subunit is a diverged and duplicated form of b found in plants and photosynthetic bacteria.</text>
</comment>
<reference evidence="14 15" key="1">
    <citation type="journal article" date="2014" name="Genome Biol. Evol.">
        <title>Comparative Genomics of the Campylobacter lari Group.</title>
        <authorList>
            <person name="Miller W.G."/>
            <person name="Yee E."/>
            <person name="Chapman M.H."/>
            <person name="Smith T.P."/>
            <person name="Bono J.L."/>
            <person name="Huynh S."/>
            <person name="Parker C.T."/>
            <person name="Vandamme P."/>
            <person name="Luong K."/>
            <person name="Korlach J."/>
        </authorList>
    </citation>
    <scope>NUCLEOTIDE SEQUENCE [LARGE SCALE GENOMIC DNA]</scope>
    <source>
        <strain evidence="14 15">NCTC 12927</strain>
    </source>
</reference>
<keyword evidence="1 12" id="KW-0813">Transport</keyword>
<keyword evidence="8 12" id="KW-0066">ATP synthesis</keyword>
<name>A0A0A8H073_9BACT</name>
<evidence type="ECO:0000256" key="3">
    <source>
        <dbReference type="ARBA" id="ARBA00022692"/>
    </source>
</evidence>
<comment type="subcellular location">
    <subcellularLocation>
        <location evidence="12">Cell membrane</location>
        <topology evidence="12">Single-pass membrane protein</topology>
    </subcellularLocation>
    <subcellularLocation>
        <location evidence="11">Endomembrane system</location>
        <topology evidence="11">Single-pass membrane protein</topology>
    </subcellularLocation>
</comment>
<dbReference type="GeneID" id="74431002"/>
<keyword evidence="4 12" id="KW-0375">Hydrogen ion transport</keyword>
<dbReference type="AlphaFoldDB" id="A0A0A8H073"/>